<dbReference type="InterPro" id="IPR003837">
    <property type="entry name" value="GatC"/>
</dbReference>
<dbReference type="RefSeq" id="WP_105302882.1">
    <property type="nucleotide sequence ID" value="NZ_VUMN01000009.1"/>
</dbReference>
<organism evidence="6 7">
    <name type="scientific">Stecheria intestinalis</name>
    <dbReference type="NCBI Taxonomy" id="2606630"/>
    <lineage>
        <taxon>Bacteria</taxon>
        <taxon>Bacillati</taxon>
        <taxon>Bacillota</taxon>
        <taxon>Erysipelotrichia</taxon>
        <taxon>Erysipelotrichales</taxon>
        <taxon>Erysipelotrichaceae</taxon>
        <taxon>Stecheria</taxon>
    </lineage>
</organism>
<dbReference type="InterPro" id="IPR036113">
    <property type="entry name" value="Asp/Glu-ADT_sf_sub_c"/>
</dbReference>
<evidence type="ECO:0000256" key="1">
    <source>
        <dbReference type="ARBA" id="ARBA00010757"/>
    </source>
</evidence>
<evidence type="ECO:0000256" key="4">
    <source>
        <dbReference type="ARBA" id="ARBA00047380"/>
    </source>
</evidence>
<dbReference type="AlphaFoldDB" id="A0A7X2TF64"/>
<comment type="catalytic activity">
    <reaction evidence="4">
        <text>L-aspartyl-tRNA(Asn) + L-glutamine + ATP + H2O = L-asparaginyl-tRNA(Asn) + L-glutamate + ADP + phosphate + 2 H(+)</text>
        <dbReference type="Rhea" id="RHEA:14513"/>
        <dbReference type="Rhea" id="RHEA-COMP:9674"/>
        <dbReference type="Rhea" id="RHEA-COMP:9677"/>
        <dbReference type="ChEBI" id="CHEBI:15377"/>
        <dbReference type="ChEBI" id="CHEBI:15378"/>
        <dbReference type="ChEBI" id="CHEBI:29985"/>
        <dbReference type="ChEBI" id="CHEBI:30616"/>
        <dbReference type="ChEBI" id="CHEBI:43474"/>
        <dbReference type="ChEBI" id="CHEBI:58359"/>
        <dbReference type="ChEBI" id="CHEBI:78515"/>
        <dbReference type="ChEBI" id="CHEBI:78516"/>
        <dbReference type="ChEBI" id="CHEBI:456216"/>
    </reaction>
</comment>
<proteinExistence type="inferred from homology"/>
<gene>
    <name evidence="6" type="primary">gatC</name>
    <name evidence="6" type="ORF">FYJ51_05255</name>
</gene>
<comment type="similarity">
    <text evidence="1">Belongs to the GatC family.</text>
</comment>
<protein>
    <submittedName>
        <fullName evidence="6">Asp-tRNA(Asn)/Glu-tRNA(Gln) amidotransferase subunit GatC</fullName>
    </submittedName>
</protein>
<keyword evidence="6" id="KW-0808">Transferase</keyword>
<evidence type="ECO:0000256" key="5">
    <source>
        <dbReference type="ARBA" id="ARBA00047913"/>
    </source>
</evidence>
<evidence type="ECO:0000256" key="2">
    <source>
        <dbReference type="ARBA" id="ARBA00011123"/>
    </source>
</evidence>
<reference evidence="6 7" key="1">
    <citation type="submission" date="2019-08" db="EMBL/GenBank/DDBJ databases">
        <title>In-depth cultivation of the pig gut microbiome towards novel bacterial diversity and tailored functional studies.</title>
        <authorList>
            <person name="Wylensek D."/>
            <person name="Hitch T.C.A."/>
            <person name="Clavel T."/>
        </authorList>
    </citation>
    <scope>NUCLEOTIDE SEQUENCE [LARGE SCALE GENOMIC DNA]</scope>
    <source>
        <strain evidence="6 7">Oil+RF-744-GAM-WT-6</strain>
    </source>
</reference>
<evidence type="ECO:0000256" key="3">
    <source>
        <dbReference type="ARBA" id="ARBA00024799"/>
    </source>
</evidence>
<comment type="function">
    <text evidence="3">Allows the formation of correctly charged Asn-tRNA(Asn) or Gln-tRNA(Gln) through the transamidation of misacylated Asp-tRNA(Asn) or Glu-tRNA(Gln) in organisms which lack either or both of asparaginyl-tRNA or glutaminyl-tRNA synthetases. The reaction takes place in the presence of glutamine and ATP through an activated phospho-Asp-tRNA(Asn) or phospho-Glu-tRNA(Gln).</text>
</comment>
<dbReference type="Pfam" id="PF02686">
    <property type="entry name" value="GatC"/>
    <property type="match status" value="1"/>
</dbReference>
<dbReference type="Proteomes" id="UP000461880">
    <property type="component" value="Unassembled WGS sequence"/>
</dbReference>
<comment type="caution">
    <text evidence="6">The sequence shown here is derived from an EMBL/GenBank/DDBJ whole genome shotgun (WGS) entry which is preliminary data.</text>
</comment>
<sequence>MEEKHDAAYFKGLAHQLMFDLSDQEADDIVKEFDTLNRQLELLDAVNTDGVEPMVYPFEEETSFLRDDQVSNVITQEEALSNVDKKLEGHFVLPRVVK</sequence>
<accession>A0A7X2TF64</accession>
<comment type="subunit">
    <text evidence="2">Heterotrimer of A, B and C subunits.</text>
</comment>
<dbReference type="GO" id="GO:0016740">
    <property type="term" value="F:transferase activity"/>
    <property type="evidence" value="ECO:0007669"/>
    <property type="project" value="UniProtKB-KW"/>
</dbReference>
<evidence type="ECO:0000313" key="7">
    <source>
        <dbReference type="Proteomes" id="UP000461880"/>
    </source>
</evidence>
<dbReference type="PANTHER" id="PTHR15004:SF0">
    <property type="entry name" value="GLUTAMYL-TRNA(GLN) AMIDOTRANSFERASE SUBUNIT C, MITOCHONDRIAL"/>
    <property type="match status" value="1"/>
</dbReference>
<dbReference type="EMBL" id="VUMN01000009">
    <property type="protein sequence ID" value="MSS58307.1"/>
    <property type="molecule type" value="Genomic_DNA"/>
</dbReference>
<keyword evidence="7" id="KW-1185">Reference proteome</keyword>
<dbReference type="GO" id="GO:0070681">
    <property type="term" value="P:glutaminyl-tRNAGln biosynthesis via transamidation"/>
    <property type="evidence" value="ECO:0007669"/>
    <property type="project" value="TreeGrafter"/>
</dbReference>
<evidence type="ECO:0000313" key="6">
    <source>
        <dbReference type="EMBL" id="MSS58307.1"/>
    </source>
</evidence>
<dbReference type="SUPFAM" id="SSF141000">
    <property type="entry name" value="Glu-tRNAGln amidotransferase C subunit"/>
    <property type="match status" value="1"/>
</dbReference>
<dbReference type="PANTHER" id="PTHR15004">
    <property type="entry name" value="GLUTAMYL-TRNA(GLN) AMIDOTRANSFERASE SUBUNIT C, MITOCHONDRIAL"/>
    <property type="match status" value="1"/>
</dbReference>
<name>A0A7X2TF64_9FIRM</name>
<dbReference type="NCBIfam" id="TIGR00135">
    <property type="entry name" value="gatC"/>
    <property type="match status" value="1"/>
</dbReference>
<dbReference type="GO" id="GO:0006450">
    <property type="term" value="P:regulation of translational fidelity"/>
    <property type="evidence" value="ECO:0007669"/>
    <property type="project" value="InterPro"/>
</dbReference>
<comment type="catalytic activity">
    <reaction evidence="5">
        <text>L-glutamyl-tRNA(Gln) + L-glutamine + ATP + H2O = L-glutaminyl-tRNA(Gln) + L-glutamate + ADP + phosphate + H(+)</text>
        <dbReference type="Rhea" id="RHEA:17521"/>
        <dbReference type="Rhea" id="RHEA-COMP:9681"/>
        <dbReference type="Rhea" id="RHEA-COMP:9684"/>
        <dbReference type="ChEBI" id="CHEBI:15377"/>
        <dbReference type="ChEBI" id="CHEBI:15378"/>
        <dbReference type="ChEBI" id="CHEBI:29985"/>
        <dbReference type="ChEBI" id="CHEBI:30616"/>
        <dbReference type="ChEBI" id="CHEBI:43474"/>
        <dbReference type="ChEBI" id="CHEBI:58359"/>
        <dbReference type="ChEBI" id="CHEBI:78520"/>
        <dbReference type="ChEBI" id="CHEBI:78521"/>
        <dbReference type="ChEBI" id="CHEBI:456216"/>
    </reaction>
</comment>